<organism evidence="1 2">
    <name type="scientific">Phocaeicola plebeius</name>
    <dbReference type="NCBI Taxonomy" id="310297"/>
    <lineage>
        <taxon>Bacteria</taxon>
        <taxon>Pseudomonadati</taxon>
        <taxon>Bacteroidota</taxon>
        <taxon>Bacteroidia</taxon>
        <taxon>Bacteroidales</taxon>
        <taxon>Bacteroidaceae</taxon>
        <taxon>Phocaeicola</taxon>
    </lineage>
</organism>
<dbReference type="RefSeq" id="WP_118430896.1">
    <property type="nucleotide sequence ID" value="NZ_QRUT01000010.1"/>
</dbReference>
<dbReference type="AlphaFoldDB" id="A0A412H742"/>
<evidence type="ECO:0000313" key="1">
    <source>
        <dbReference type="EMBL" id="RGS08333.1"/>
    </source>
</evidence>
<dbReference type="EMBL" id="QRUY01000010">
    <property type="protein sequence ID" value="RGS08333.1"/>
    <property type="molecule type" value="Genomic_DNA"/>
</dbReference>
<reference evidence="1 2" key="1">
    <citation type="submission" date="2018-08" db="EMBL/GenBank/DDBJ databases">
        <title>A genome reference for cultivated species of the human gut microbiota.</title>
        <authorList>
            <person name="Zou Y."/>
            <person name="Xue W."/>
            <person name="Luo G."/>
        </authorList>
    </citation>
    <scope>NUCLEOTIDE SEQUENCE [LARGE SCALE GENOMIC DNA]</scope>
    <source>
        <strain evidence="1 2">AF24-16AC</strain>
    </source>
</reference>
<dbReference type="Proteomes" id="UP000285750">
    <property type="component" value="Unassembled WGS sequence"/>
</dbReference>
<name>A0A412H742_9BACT</name>
<comment type="caution">
    <text evidence="1">The sequence shown here is derived from an EMBL/GenBank/DDBJ whole genome shotgun (WGS) entry which is preliminary data.</text>
</comment>
<protein>
    <submittedName>
        <fullName evidence="1">Uncharacterized protein</fullName>
    </submittedName>
</protein>
<gene>
    <name evidence="1" type="ORF">DWY14_05960</name>
</gene>
<proteinExistence type="predicted"/>
<sequence length="229" mass="26295">MRFIFCIFLSVIGLVSFGETSKKLENGIYHNETSSKLIEIKNDTLKFYSSSSIEGEQSFPLAICQITKVSDTFFEINSIEGPMPSAFKNILIIEEVSGNKTLAEILFKVPNTTMPIKFNVYCGTISYSGITEKGTCTIVLNRNRINSPKSFRFTFQPMYYTESNPAGQYFGVLYYEYPYKVDLNTEKSIIINLPDVTDKLFNQYYLLGEYIQVTPNGIKWRGEYYKKQQ</sequence>
<evidence type="ECO:0000313" key="2">
    <source>
        <dbReference type="Proteomes" id="UP000285750"/>
    </source>
</evidence>
<accession>A0A412H742</accession>